<dbReference type="InterPro" id="IPR036271">
    <property type="entry name" value="Tet_transcr_reg_TetR-rel_C_sf"/>
</dbReference>
<keyword evidence="2 4" id="KW-0238">DNA-binding</keyword>
<evidence type="ECO:0000256" key="3">
    <source>
        <dbReference type="ARBA" id="ARBA00023163"/>
    </source>
</evidence>
<evidence type="ECO:0000313" key="9">
    <source>
        <dbReference type="Proteomes" id="UP000631312"/>
    </source>
</evidence>
<dbReference type="EMBL" id="BOMP01000140">
    <property type="protein sequence ID" value="GIE44661.1"/>
    <property type="molecule type" value="Genomic_DNA"/>
</dbReference>
<evidence type="ECO:0000256" key="4">
    <source>
        <dbReference type="PROSITE-ProRule" id="PRU00335"/>
    </source>
</evidence>
<evidence type="ECO:0000313" key="8">
    <source>
        <dbReference type="Proteomes" id="UP000590511"/>
    </source>
</evidence>
<protein>
    <submittedName>
        <fullName evidence="7">AcrR family transcriptional regulator</fullName>
    </submittedName>
</protein>
<feature type="DNA-binding region" description="H-T-H motif" evidence="4">
    <location>
        <begin position="28"/>
        <end position="47"/>
    </location>
</feature>
<dbReference type="SUPFAM" id="SSF48498">
    <property type="entry name" value="Tetracyclin repressor-like, C-terminal domain"/>
    <property type="match status" value="1"/>
</dbReference>
<dbReference type="GO" id="GO:0000976">
    <property type="term" value="F:transcription cis-regulatory region binding"/>
    <property type="evidence" value="ECO:0007669"/>
    <property type="project" value="TreeGrafter"/>
</dbReference>
<dbReference type="RefSeq" id="WP_188123237.1">
    <property type="nucleotide sequence ID" value="NZ_BOMP01000140.1"/>
</dbReference>
<reference evidence="7 8" key="1">
    <citation type="submission" date="2020-08" db="EMBL/GenBank/DDBJ databases">
        <title>Sequencing the genomes of 1000 actinobacteria strains.</title>
        <authorList>
            <person name="Klenk H.-P."/>
        </authorList>
    </citation>
    <scope>NUCLEOTIDE SEQUENCE [LARGE SCALE GENOMIC DNA]</scope>
    <source>
        <strain evidence="7 8">DSM 43150</strain>
    </source>
</reference>
<dbReference type="Pfam" id="PF00440">
    <property type="entry name" value="TetR_N"/>
    <property type="match status" value="1"/>
</dbReference>
<organism evidence="7 8">
    <name type="scientific">Actinoplanes lobatus</name>
    <dbReference type="NCBI Taxonomy" id="113568"/>
    <lineage>
        <taxon>Bacteria</taxon>
        <taxon>Bacillati</taxon>
        <taxon>Actinomycetota</taxon>
        <taxon>Actinomycetes</taxon>
        <taxon>Micromonosporales</taxon>
        <taxon>Micromonosporaceae</taxon>
        <taxon>Actinoplanes</taxon>
    </lineage>
</organism>
<dbReference type="PROSITE" id="PS50977">
    <property type="entry name" value="HTH_TETR_2"/>
    <property type="match status" value="1"/>
</dbReference>
<name>A0A7W7HII9_9ACTN</name>
<keyword evidence="9" id="KW-1185">Reference proteome</keyword>
<accession>A0A7W7HII9</accession>
<dbReference type="GO" id="GO:0003700">
    <property type="term" value="F:DNA-binding transcription factor activity"/>
    <property type="evidence" value="ECO:0007669"/>
    <property type="project" value="TreeGrafter"/>
</dbReference>
<feature type="domain" description="HTH tetR-type" evidence="5">
    <location>
        <begin position="5"/>
        <end position="65"/>
    </location>
</feature>
<comment type="caution">
    <text evidence="7">The sequence shown here is derived from an EMBL/GenBank/DDBJ whole genome shotgun (WGS) entry which is preliminary data.</text>
</comment>
<evidence type="ECO:0000313" key="6">
    <source>
        <dbReference type="EMBL" id="GIE44661.1"/>
    </source>
</evidence>
<keyword evidence="1" id="KW-0805">Transcription regulation</keyword>
<dbReference type="SUPFAM" id="SSF46689">
    <property type="entry name" value="Homeodomain-like"/>
    <property type="match status" value="1"/>
</dbReference>
<sequence>MGVRERRREALIAAAYELFLDRGVDQVTIDDIADRCDVTRRTVYRYFATRDQVALAVEVEILQRWARVLHDLSAGWKGTGADRLRAALADVEQLVDDAADEVRFTRVFDAKPAGDDDSDLGGQFRAVIHHLLAPIVEILRHGRQDGTLILTSSPELTASTLTNAYLGLAQRVYGLGDRLAEEQLIEPRRMLTELARLYVAGLSAGGGHTAHHRRDDSEDQ</sequence>
<dbReference type="PANTHER" id="PTHR30055">
    <property type="entry name" value="HTH-TYPE TRANSCRIPTIONAL REGULATOR RUTR"/>
    <property type="match status" value="1"/>
</dbReference>
<dbReference type="PANTHER" id="PTHR30055:SF234">
    <property type="entry name" value="HTH-TYPE TRANSCRIPTIONAL REGULATOR BETI"/>
    <property type="match status" value="1"/>
</dbReference>
<dbReference type="PRINTS" id="PR00455">
    <property type="entry name" value="HTHTETR"/>
</dbReference>
<dbReference type="Proteomes" id="UP000590511">
    <property type="component" value="Unassembled WGS sequence"/>
</dbReference>
<dbReference type="InterPro" id="IPR001647">
    <property type="entry name" value="HTH_TetR"/>
</dbReference>
<evidence type="ECO:0000259" key="5">
    <source>
        <dbReference type="PROSITE" id="PS50977"/>
    </source>
</evidence>
<evidence type="ECO:0000256" key="1">
    <source>
        <dbReference type="ARBA" id="ARBA00023015"/>
    </source>
</evidence>
<dbReference type="InterPro" id="IPR050109">
    <property type="entry name" value="HTH-type_TetR-like_transc_reg"/>
</dbReference>
<gene>
    <name evidence="6" type="ORF">Alo02nite_75590</name>
    <name evidence="7" type="ORF">BJ964_005327</name>
</gene>
<evidence type="ECO:0000256" key="2">
    <source>
        <dbReference type="ARBA" id="ARBA00023125"/>
    </source>
</evidence>
<evidence type="ECO:0000313" key="7">
    <source>
        <dbReference type="EMBL" id="MBB4751166.1"/>
    </source>
</evidence>
<dbReference type="InterPro" id="IPR009057">
    <property type="entry name" value="Homeodomain-like_sf"/>
</dbReference>
<dbReference type="Gene3D" id="1.10.357.10">
    <property type="entry name" value="Tetracycline Repressor, domain 2"/>
    <property type="match status" value="1"/>
</dbReference>
<dbReference type="Proteomes" id="UP000631312">
    <property type="component" value="Unassembled WGS sequence"/>
</dbReference>
<proteinExistence type="predicted"/>
<dbReference type="AlphaFoldDB" id="A0A7W7HII9"/>
<dbReference type="EMBL" id="JACHNC010000001">
    <property type="protein sequence ID" value="MBB4751166.1"/>
    <property type="molecule type" value="Genomic_DNA"/>
</dbReference>
<keyword evidence="3" id="KW-0804">Transcription</keyword>
<reference evidence="6 9" key="2">
    <citation type="submission" date="2021-01" db="EMBL/GenBank/DDBJ databases">
        <title>Whole genome shotgun sequence of Actinoplanes lobatus NBRC 12513.</title>
        <authorList>
            <person name="Komaki H."/>
            <person name="Tamura T."/>
        </authorList>
    </citation>
    <scope>NUCLEOTIDE SEQUENCE [LARGE SCALE GENOMIC DNA]</scope>
    <source>
        <strain evidence="6 9">NBRC 12513</strain>
    </source>
</reference>